<proteinExistence type="predicted"/>
<dbReference type="GO" id="GO:0003677">
    <property type="term" value="F:DNA binding"/>
    <property type="evidence" value="ECO:0007669"/>
    <property type="project" value="UniProtKB-KW"/>
</dbReference>
<dbReference type="EMBL" id="CP130953">
    <property type="protein sequence ID" value="WLF47146.1"/>
    <property type="molecule type" value="Genomic_DNA"/>
</dbReference>
<protein>
    <submittedName>
        <fullName evidence="6">GntR family transcriptional regulator</fullName>
    </submittedName>
</protein>
<evidence type="ECO:0000313" key="8">
    <source>
        <dbReference type="Proteomes" id="UP001231166"/>
    </source>
</evidence>
<dbReference type="InterPro" id="IPR036390">
    <property type="entry name" value="WH_DNA-bd_sf"/>
</dbReference>
<keyword evidence="1" id="KW-0805">Transcription regulation</keyword>
<gene>
    <name evidence="5" type="ORF">O4328_06915</name>
    <name evidence="6" type="ORF">Q5707_35745</name>
</gene>
<evidence type="ECO:0000256" key="3">
    <source>
        <dbReference type="ARBA" id="ARBA00023163"/>
    </source>
</evidence>
<dbReference type="Proteomes" id="UP001066327">
    <property type="component" value="Unassembled WGS sequence"/>
</dbReference>
<dbReference type="GO" id="GO:0003700">
    <property type="term" value="F:DNA-binding transcription factor activity"/>
    <property type="evidence" value="ECO:0007669"/>
    <property type="project" value="InterPro"/>
</dbReference>
<keyword evidence="2" id="KW-0238">DNA-binding</keyword>
<dbReference type="InterPro" id="IPR036388">
    <property type="entry name" value="WH-like_DNA-bd_sf"/>
</dbReference>
<dbReference type="EMBL" id="JAPWIS010000003">
    <property type="protein sequence ID" value="MCZ4583419.1"/>
    <property type="molecule type" value="Genomic_DNA"/>
</dbReference>
<name>A0AAX3YG37_RHOOP</name>
<organism evidence="6 8">
    <name type="scientific">Rhodococcus opacus</name>
    <name type="common">Nocardia opaca</name>
    <dbReference type="NCBI Taxonomy" id="37919"/>
    <lineage>
        <taxon>Bacteria</taxon>
        <taxon>Bacillati</taxon>
        <taxon>Actinomycetota</taxon>
        <taxon>Actinomycetes</taxon>
        <taxon>Mycobacteriales</taxon>
        <taxon>Nocardiaceae</taxon>
        <taxon>Rhodococcus</taxon>
    </lineage>
</organism>
<dbReference type="Gene3D" id="1.10.10.10">
    <property type="entry name" value="Winged helix-like DNA-binding domain superfamily/Winged helix DNA-binding domain"/>
    <property type="match status" value="1"/>
</dbReference>
<accession>A0AAX3YG37</accession>
<reference evidence="6" key="2">
    <citation type="submission" date="2023-07" db="EMBL/GenBank/DDBJ databases">
        <title>Genomic analysis of Rhodococcus opacus VOC-14 with glycol ethers degradation activity.</title>
        <authorList>
            <person name="Narkevich D.A."/>
            <person name="Hlushen A.M."/>
            <person name="Akhremchuk A.E."/>
            <person name="Sikolenko M.A."/>
            <person name="Valentovich L.N."/>
        </authorList>
    </citation>
    <scope>NUCLEOTIDE SEQUENCE</scope>
    <source>
        <strain evidence="6">VOC-14</strain>
    </source>
</reference>
<evidence type="ECO:0000259" key="4">
    <source>
        <dbReference type="Pfam" id="PF00392"/>
    </source>
</evidence>
<dbReference type="AlphaFoldDB" id="A0AAX3YG37"/>
<dbReference type="SUPFAM" id="SSF46785">
    <property type="entry name" value="Winged helix' DNA-binding domain"/>
    <property type="match status" value="1"/>
</dbReference>
<dbReference type="Pfam" id="PF00392">
    <property type="entry name" value="GntR"/>
    <property type="match status" value="1"/>
</dbReference>
<evidence type="ECO:0000313" key="7">
    <source>
        <dbReference type="Proteomes" id="UP001066327"/>
    </source>
</evidence>
<dbReference type="PRINTS" id="PR00035">
    <property type="entry name" value="HTHGNTR"/>
</dbReference>
<feature type="domain" description="HTH gntR-type" evidence="4">
    <location>
        <begin position="12"/>
        <end position="40"/>
    </location>
</feature>
<evidence type="ECO:0000313" key="5">
    <source>
        <dbReference type="EMBL" id="MCZ4583419.1"/>
    </source>
</evidence>
<evidence type="ECO:0000256" key="1">
    <source>
        <dbReference type="ARBA" id="ARBA00023015"/>
    </source>
</evidence>
<dbReference type="Proteomes" id="UP001231166">
    <property type="component" value="Chromosome"/>
</dbReference>
<dbReference type="RefSeq" id="WP_269591016.1">
    <property type="nucleotide sequence ID" value="NZ_CP130953.1"/>
</dbReference>
<evidence type="ECO:0000256" key="2">
    <source>
        <dbReference type="ARBA" id="ARBA00023125"/>
    </source>
</evidence>
<keyword evidence="7" id="KW-1185">Reference proteome</keyword>
<keyword evidence="3" id="KW-0804">Transcription</keyword>
<evidence type="ECO:0000313" key="6">
    <source>
        <dbReference type="EMBL" id="WLF47146.1"/>
    </source>
</evidence>
<reference evidence="5" key="1">
    <citation type="submission" date="2022-12" db="EMBL/GenBank/DDBJ databases">
        <authorList>
            <person name="Krivoruchko A.V."/>
            <person name="Elkin A."/>
        </authorList>
    </citation>
    <scope>NUCLEOTIDE SEQUENCE</scope>
    <source>
        <strain evidence="5">IEGM 249</strain>
    </source>
</reference>
<sequence length="99" mass="10807">MLTSPAAQGWFLSEQELATRIGVSRNPVREVLPMLQAQGLGGLRAARAPASHEMRPPVSVAVRVDVGDNVRGTVVQLMSMRFVLGRAPSDPQQCRLKRM</sequence>
<dbReference type="InterPro" id="IPR000524">
    <property type="entry name" value="Tscrpt_reg_HTH_GntR"/>
</dbReference>